<accession>A0ABS0P8G1</accession>
<evidence type="ECO:0000256" key="1">
    <source>
        <dbReference type="SAM" id="MobiDB-lite"/>
    </source>
</evidence>
<proteinExistence type="predicted"/>
<feature type="compositionally biased region" description="Basic and acidic residues" evidence="1">
    <location>
        <begin position="172"/>
        <end position="184"/>
    </location>
</feature>
<reference evidence="2 3" key="1">
    <citation type="submission" date="2020-07" db="EMBL/GenBank/DDBJ databases">
        <title>Bradyrhizobium diversity isolated from nodules of indigenous legumes of Western Australia.</title>
        <authorList>
            <person name="Klepa M.S."/>
        </authorList>
    </citation>
    <scope>NUCLEOTIDE SEQUENCE [LARGE SCALE GENOMIC DNA]</scope>
    <source>
        <strain evidence="2 3">CNPSo 4019</strain>
    </source>
</reference>
<gene>
    <name evidence="2" type="ORF">H1B27_25400</name>
</gene>
<keyword evidence="3" id="KW-1185">Reference proteome</keyword>
<dbReference type="RefSeq" id="WP_197967924.1">
    <property type="nucleotide sequence ID" value="NZ_JACEGD010000024.1"/>
</dbReference>
<name>A0ABS0P8G1_9BRAD</name>
<protein>
    <submittedName>
        <fullName evidence="2">Cell envelope biogenesis protein TolA</fullName>
    </submittedName>
</protein>
<dbReference type="EMBL" id="JACEGD010000024">
    <property type="protein sequence ID" value="MBH5389592.1"/>
    <property type="molecule type" value="Genomic_DNA"/>
</dbReference>
<feature type="compositionally biased region" description="Basic and acidic residues" evidence="1">
    <location>
        <begin position="135"/>
        <end position="163"/>
    </location>
</feature>
<comment type="caution">
    <text evidence="2">The sequence shown here is derived from an EMBL/GenBank/DDBJ whole genome shotgun (WGS) entry which is preliminary data.</text>
</comment>
<sequence length="219" mass="24740">MPKQAKSKSTRKLKTYQTSLGFYDQAIAAPSMKAALQAWGASSNLFHQGAAKETDDPDIVAATMAKPGVVLRRPVGSDGPFTESAELPTDLGEGKSERKPKRSPKSKSRKRTARTARKPSRKIDDQAARKAAAAFEKEERRREAERRKEEAARARERARREKAVATAQAAFDKARREHEARAEEIEAERTVLDERAEAEQDRWDKQRMKLEQALRRARE</sequence>
<dbReference type="Proteomes" id="UP001194539">
    <property type="component" value="Unassembled WGS sequence"/>
</dbReference>
<feature type="region of interest" description="Disordered" evidence="1">
    <location>
        <begin position="67"/>
        <end position="184"/>
    </location>
</feature>
<evidence type="ECO:0000313" key="2">
    <source>
        <dbReference type="EMBL" id="MBH5389592.1"/>
    </source>
</evidence>
<evidence type="ECO:0000313" key="3">
    <source>
        <dbReference type="Proteomes" id="UP001194539"/>
    </source>
</evidence>
<feature type="compositionally biased region" description="Basic residues" evidence="1">
    <location>
        <begin position="98"/>
        <end position="120"/>
    </location>
</feature>
<organism evidence="2 3">
    <name type="scientific">Bradyrhizobium diversitatis</name>
    <dbReference type="NCBI Taxonomy" id="2755406"/>
    <lineage>
        <taxon>Bacteria</taxon>
        <taxon>Pseudomonadati</taxon>
        <taxon>Pseudomonadota</taxon>
        <taxon>Alphaproteobacteria</taxon>
        <taxon>Hyphomicrobiales</taxon>
        <taxon>Nitrobacteraceae</taxon>
        <taxon>Bradyrhizobium</taxon>
    </lineage>
</organism>